<feature type="domain" description="Glycosyl transferase family 1" evidence="2">
    <location>
        <begin position="197"/>
        <end position="369"/>
    </location>
</feature>
<accession>S7UPQ0</accession>
<keyword evidence="1" id="KW-1133">Transmembrane helix</keyword>
<dbReference type="STRING" id="897.B2D07_16255"/>
<dbReference type="Proteomes" id="UP000014977">
    <property type="component" value="Unassembled WGS sequence"/>
</dbReference>
<keyword evidence="3" id="KW-0808">Transferase</keyword>
<dbReference type="InterPro" id="IPR050194">
    <property type="entry name" value="Glycosyltransferase_grp1"/>
</dbReference>
<dbReference type="PANTHER" id="PTHR45947:SF3">
    <property type="entry name" value="SULFOQUINOVOSYL TRANSFERASE SQD2"/>
    <property type="match status" value="1"/>
</dbReference>
<dbReference type="AlphaFoldDB" id="S7UPQ0"/>
<evidence type="ECO:0000259" key="2">
    <source>
        <dbReference type="Pfam" id="PF00534"/>
    </source>
</evidence>
<dbReference type="PANTHER" id="PTHR45947">
    <property type="entry name" value="SULFOQUINOVOSYL TRANSFERASE SQD2"/>
    <property type="match status" value="1"/>
</dbReference>
<evidence type="ECO:0000256" key="1">
    <source>
        <dbReference type="SAM" id="Phobius"/>
    </source>
</evidence>
<gene>
    <name evidence="3" type="ORF">dsmv_0719</name>
</gene>
<dbReference type="eggNOG" id="COG0438">
    <property type="taxonomic scope" value="Bacteria"/>
</dbReference>
<feature type="transmembrane region" description="Helical" evidence="1">
    <location>
        <begin position="77"/>
        <end position="98"/>
    </location>
</feature>
<dbReference type="OrthoDB" id="9790710at2"/>
<dbReference type="RefSeq" id="WP_020877830.1">
    <property type="nucleotide sequence ID" value="NZ_ATHJ01000105.1"/>
</dbReference>
<keyword evidence="1" id="KW-0472">Membrane</keyword>
<feature type="transmembrane region" description="Helical" evidence="1">
    <location>
        <begin position="110"/>
        <end position="127"/>
    </location>
</feature>
<sequence length="393" mass="44120">MRYLYIKNGDVIEQLSRIIASGEIDKSGPDAFLADLLANYIKMEPILLLSASHRPKRMKKKNIEAYVFPYRSNNAKAVVAAVLGLMSFLRTVILMLKFRPDRIICGRSGAMLWASFLYAAIFSRLLIHSRHETLIKPRKDGLRRLTDTLDRFCMMKSKAVICHGPYLRDQLMGMGLPPDKVIQFDISFEASAVRNENTFAFVAPSVGPTISYIGRIEKSKGVFDLYQAFKALGAEQTSACVLYVGTGKDLEDLKRRVAEDNLTDRVHFRDPVPHKDVFRIIESSFVVVTPTRSVWEDSNEATEARCMTAMESIFMGVPVVAPDSGPFPYLIKDRHNGLLFKTNDYESLAEALTLALKNPNLYLKLKMGAEQSKNDIETASLSFSGAVDKAFRP</sequence>
<keyword evidence="1" id="KW-0812">Transmembrane</keyword>
<dbReference type="InterPro" id="IPR001296">
    <property type="entry name" value="Glyco_trans_1"/>
</dbReference>
<evidence type="ECO:0000313" key="4">
    <source>
        <dbReference type="Proteomes" id="UP000014977"/>
    </source>
</evidence>
<reference evidence="3 4" key="1">
    <citation type="journal article" date="2013" name="Genome Announc.">
        <title>Draft genome sequences for three mercury-methylating, sulfate-reducing bacteria.</title>
        <authorList>
            <person name="Brown S.D."/>
            <person name="Hurt R.A.Jr."/>
            <person name="Gilmour C.C."/>
            <person name="Elias D.A."/>
        </authorList>
    </citation>
    <scope>NUCLEOTIDE SEQUENCE [LARGE SCALE GENOMIC DNA]</scope>
    <source>
        <strain evidence="3 4">DSM 2059</strain>
    </source>
</reference>
<dbReference type="GO" id="GO:0016758">
    <property type="term" value="F:hexosyltransferase activity"/>
    <property type="evidence" value="ECO:0007669"/>
    <property type="project" value="TreeGrafter"/>
</dbReference>
<protein>
    <submittedName>
        <fullName evidence="3">Glycosyl transferase group 1</fullName>
    </submittedName>
</protein>
<dbReference type="SUPFAM" id="SSF53756">
    <property type="entry name" value="UDP-Glycosyltransferase/glycogen phosphorylase"/>
    <property type="match status" value="1"/>
</dbReference>
<keyword evidence="4" id="KW-1185">Reference proteome</keyword>
<proteinExistence type="predicted"/>
<evidence type="ECO:0000313" key="3">
    <source>
        <dbReference type="EMBL" id="EPR36014.1"/>
    </source>
</evidence>
<dbReference type="Gene3D" id="3.40.50.2000">
    <property type="entry name" value="Glycogen Phosphorylase B"/>
    <property type="match status" value="2"/>
</dbReference>
<name>S7UPQ0_DESML</name>
<organism evidence="3 4">
    <name type="scientific">Desulfococcus multivorans DSM 2059</name>
    <dbReference type="NCBI Taxonomy" id="1121405"/>
    <lineage>
        <taxon>Bacteria</taxon>
        <taxon>Pseudomonadati</taxon>
        <taxon>Thermodesulfobacteriota</taxon>
        <taxon>Desulfobacteria</taxon>
        <taxon>Desulfobacterales</taxon>
        <taxon>Desulfococcaceae</taxon>
        <taxon>Desulfococcus</taxon>
    </lineage>
</organism>
<dbReference type="EMBL" id="ATHJ01000105">
    <property type="protein sequence ID" value="EPR36014.1"/>
    <property type="molecule type" value="Genomic_DNA"/>
</dbReference>
<dbReference type="Pfam" id="PF00534">
    <property type="entry name" value="Glycos_transf_1"/>
    <property type="match status" value="1"/>
</dbReference>
<comment type="caution">
    <text evidence="3">The sequence shown here is derived from an EMBL/GenBank/DDBJ whole genome shotgun (WGS) entry which is preliminary data.</text>
</comment>
<dbReference type="CDD" id="cd03801">
    <property type="entry name" value="GT4_PimA-like"/>
    <property type="match status" value="1"/>
</dbReference>